<sequence>MPVKYINKLEERCIFNYPMKKFCFIIANKELPETLSHISDKSVSNTCGKAKEIPNFETSFVKRLLTILHRHCMTSHYLHDKKHREFHFEPNDSNSNMLNVKYSNERCSYSNRIKVPAEPFENKKNNHTSEQEMSYDIRQKPPDSHRKNNKLLLKTIENMKKKSYSSSRHAFGNYGLKVKI</sequence>
<evidence type="ECO:0000313" key="2">
    <source>
        <dbReference type="EMBL" id="GIY55881.1"/>
    </source>
</evidence>
<dbReference type="EMBL" id="BPLQ01011132">
    <property type="protein sequence ID" value="GIY55881.1"/>
    <property type="molecule type" value="Genomic_DNA"/>
</dbReference>
<accession>A0AAV4UDQ6</accession>
<reference evidence="2 3" key="1">
    <citation type="submission" date="2021-06" db="EMBL/GenBank/DDBJ databases">
        <title>Caerostris darwini draft genome.</title>
        <authorList>
            <person name="Kono N."/>
            <person name="Arakawa K."/>
        </authorList>
    </citation>
    <scope>NUCLEOTIDE SEQUENCE [LARGE SCALE GENOMIC DNA]</scope>
</reference>
<evidence type="ECO:0000313" key="3">
    <source>
        <dbReference type="Proteomes" id="UP001054837"/>
    </source>
</evidence>
<keyword evidence="3" id="KW-1185">Reference proteome</keyword>
<evidence type="ECO:0000256" key="1">
    <source>
        <dbReference type="SAM" id="MobiDB-lite"/>
    </source>
</evidence>
<feature type="region of interest" description="Disordered" evidence="1">
    <location>
        <begin position="121"/>
        <end position="146"/>
    </location>
</feature>
<dbReference type="Proteomes" id="UP001054837">
    <property type="component" value="Unassembled WGS sequence"/>
</dbReference>
<protein>
    <submittedName>
        <fullName evidence="2">Uncharacterized protein</fullName>
    </submittedName>
</protein>
<organism evidence="2 3">
    <name type="scientific">Caerostris darwini</name>
    <dbReference type="NCBI Taxonomy" id="1538125"/>
    <lineage>
        <taxon>Eukaryota</taxon>
        <taxon>Metazoa</taxon>
        <taxon>Ecdysozoa</taxon>
        <taxon>Arthropoda</taxon>
        <taxon>Chelicerata</taxon>
        <taxon>Arachnida</taxon>
        <taxon>Araneae</taxon>
        <taxon>Araneomorphae</taxon>
        <taxon>Entelegynae</taxon>
        <taxon>Araneoidea</taxon>
        <taxon>Araneidae</taxon>
        <taxon>Caerostris</taxon>
    </lineage>
</organism>
<name>A0AAV4UDQ6_9ARAC</name>
<dbReference type="AlphaFoldDB" id="A0AAV4UDQ6"/>
<comment type="caution">
    <text evidence="2">The sequence shown here is derived from an EMBL/GenBank/DDBJ whole genome shotgun (WGS) entry which is preliminary data.</text>
</comment>
<proteinExistence type="predicted"/>
<gene>
    <name evidence="2" type="ORF">CDAR_584901</name>
</gene>